<protein>
    <submittedName>
        <fullName evidence="5">P-loop containing nucleoside triphosphate hydrolase protein</fullName>
    </submittedName>
</protein>
<evidence type="ECO:0000313" key="6">
    <source>
        <dbReference type="Proteomes" id="UP000274822"/>
    </source>
</evidence>
<name>A0A433PGH9_9FUNG</name>
<keyword evidence="3" id="KW-0732">Signal</keyword>
<dbReference type="PANTHER" id="PTHR43681:SF1">
    <property type="entry name" value="SARCALUMENIN"/>
    <property type="match status" value="1"/>
</dbReference>
<evidence type="ECO:0000256" key="3">
    <source>
        <dbReference type="SAM" id="SignalP"/>
    </source>
</evidence>
<dbReference type="Gene3D" id="1.10.268.20">
    <property type="match status" value="1"/>
</dbReference>
<sequence>MRSAALFAVCILSFPIKNVSGGWGFFGKSNPEDEYKDVIDGLKKIYNRQIKPLETMYNFEAFHSAPLTDSDIDAKPMVLLIGQYSTGKTSFIRYLTGKAYPGEHIGVEPTTDRFLAVMHGIEDGVIPGNAAAVNSKLPFRGLNRFGQAFLTRFQVSQMPATILESLSIIDTPGILSGDKQSIVRGYDFTGVAEWLAERCDLVLLFFDPHKLDISDEFKTVIQKVKGHEEKVRVVLNKSDMVNHQNLMRV</sequence>
<dbReference type="AlphaFoldDB" id="A0A433PGH9"/>
<dbReference type="InterPro" id="IPR030381">
    <property type="entry name" value="G_DYNAMIN_dom"/>
</dbReference>
<keyword evidence="5" id="KW-0378">Hydrolase</keyword>
<evidence type="ECO:0000313" key="5">
    <source>
        <dbReference type="EMBL" id="RUS16616.1"/>
    </source>
</evidence>
<dbReference type="SUPFAM" id="SSF52540">
    <property type="entry name" value="P-loop containing nucleoside triphosphate hydrolases"/>
    <property type="match status" value="1"/>
</dbReference>
<dbReference type="InterPro" id="IPR051943">
    <property type="entry name" value="TRAFAC_Dynamin-like_GTPase"/>
</dbReference>
<dbReference type="InterPro" id="IPR031692">
    <property type="entry name" value="EHD_N"/>
</dbReference>
<evidence type="ECO:0000256" key="2">
    <source>
        <dbReference type="ARBA" id="ARBA00023136"/>
    </source>
</evidence>
<proteinExistence type="predicted"/>
<dbReference type="Pfam" id="PF00350">
    <property type="entry name" value="Dynamin_N"/>
    <property type="match status" value="1"/>
</dbReference>
<keyword evidence="6" id="KW-1185">Reference proteome</keyword>
<keyword evidence="2" id="KW-0472">Membrane</keyword>
<reference evidence="5 6" key="1">
    <citation type="journal article" date="2018" name="New Phytol.">
        <title>Phylogenomics of Endogonaceae and evolution of mycorrhizas within Mucoromycota.</title>
        <authorList>
            <person name="Chang Y."/>
            <person name="Desiro A."/>
            <person name="Na H."/>
            <person name="Sandor L."/>
            <person name="Lipzen A."/>
            <person name="Clum A."/>
            <person name="Barry K."/>
            <person name="Grigoriev I.V."/>
            <person name="Martin F.M."/>
            <person name="Stajich J.E."/>
            <person name="Smith M.E."/>
            <person name="Bonito G."/>
            <person name="Spatafora J.W."/>
        </authorList>
    </citation>
    <scope>NUCLEOTIDE SEQUENCE [LARGE SCALE GENOMIC DNA]</scope>
    <source>
        <strain evidence="5 6">AD002</strain>
    </source>
</reference>
<dbReference type="PANTHER" id="PTHR43681">
    <property type="entry name" value="TRANSMEMBRANE GTPASE FZO"/>
    <property type="match status" value="1"/>
</dbReference>
<dbReference type="Pfam" id="PF16880">
    <property type="entry name" value="EHD_N"/>
    <property type="match status" value="1"/>
</dbReference>
<dbReference type="PROSITE" id="PS51718">
    <property type="entry name" value="G_DYNAMIN_2"/>
    <property type="match status" value="1"/>
</dbReference>
<dbReference type="InterPro" id="IPR027417">
    <property type="entry name" value="P-loop_NTPase"/>
</dbReference>
<comment type="caution">
    <text evidence="5">The sequence shown here is derived from an EMBL/GenBank/DDBJ whole genome shotgun (WGS) entry which is preliminary data.</text>
</comment>
<gene>
    <name evidence="5" type="ORF">BC938DRAFT_476518</name>
</gene>
<dbReference type="Proteomes" id="UP000274822">
    <property type="component" value="Unassembled WGS sequence"/>
</dbReference>
<feature type="domain" description="Dynamin-type G" evidence="4">
    <location>
        <begin position="72"/>
        <end position="249"/>
    </location>
</feature>
<evidence type="ECO:0000256" key="1">
    <source>
        <dbReference type="ARBA" id="ARBA00004184"/>
    </source>
</evidence>
<dbReference type="GO" id="GO:0005525">
    <property type="term" value="F:GTP binding"/>
    <property type="evidence" value="ECO:0007669"/>
    <property type="project" value="InterPro"/>
</dbReference>
<feature type="signal peptide" evidence="3">
    <location>
        <begin position="1"/>
        <end position="21"/>
    </location>
</feature>
<dbReference type="Gene3D" id="3.40.50.300">
    <property type="entry name" value="P-loop containing nucleotide triphosphate hydrolases"/>
    <property type="match status" value="1"/>
</dbReference>
<accession>A0A433PGH9</accession>
<evidence type="ECO:0000259" key="4">
    <source>
        <dbReference type="PROSITE" id="PS51718"/>
    </source>
</evidence>
<dbReference type="GO" id="GO:0016787">
    <property type="term" value="F:hydrolase activity"/>
    <property type="evidence" value="ECO:0007669"/>
    <property type="project" value="UniProtKB-KW"/>
</dbReference>
<dbReference type="EMBL" id="RBNJ01023998">
    <property type="protein sequence ID" value="RUS16616.1"/>
    <property type="molecule type" value="Genomic_DNA"/>
</dbReference>
<feature type="chain" id="PRO_5019340865" evidence="3">
    <location>
        <begin position="22"/>
        <end position="249"/>
    </location>
</feature>
<dbReference type="GO" id="GO:0012505">
    <property type="term" value="C:endomembrane system"/>
    <property type="evidence" value="ECO:0007669"/>
    <property type="project" value="UniProtKB-SubCell"/>
</dbReference>
<organism evidence="5 6">
    <name type="scientific">Jimgerdemannia flammicorona</name>
    <dbReference type="NCBI Taxonomy" id="994334"/>
    <lineage>
        <taxon>Eukaryota</taxon>
        <taxon>Fungi</taxon>
        <taxon>Fungi incertae sedis</taxon>
        <taxon>Mucoromycota</taxon>
        <taxon>Mucoromycotina</taxon>
        <taxon>Endogonomycetes</taxon>
        <taxon>Endogonales</taxon>
        <taxon>Endogonaceae</taxon>
        <taxon>Jimgerdemannia</taxon>
    </lineage>
</organism>
<comment type="subcellular location">
    <subcellularLocation>
        <location evidence="1">Endomembrane system</location>
        <topology evidence="1">Peripheral membrane protein</topology>
    </subcellularLocation>
</comment>
<dbReference type="InterPro" id="IPR045063">
    <property type="entry name" value="Dynamin_N"/>
</dbReference>